<gene>
    <name evidence="2" type="ordered locus">PH0185</name>
</gene>
<dbReference type="Proteomes" id="UP000000752">
    <property type="component" value="Chromosome"/>
</dbReference>
<dbReference type="SUPFAM" id="SSF102114">
    <property type="entry name" value="Radical SAM enzymes"/>
    <property type="match status" value="1"/>
</dbReference>
<sequence>MNSVEKTRVIVADEVSFGRAKIVTVSKPPWTSKFHKGKLERIILLIGRGKGKFSEVEGIPRSIGCLGNNRLTLYREKLPISKFKEVIDEFSMLNPNGEVYITNYDDIKDAVELAEYSAKKGLDTYLIALSVDVPNVPKDRKFKLVGEYFYQELDDSIDDVDILLIVANYTQYRKLLDDGLRFSGEVWVDLLYPGSLKFLDFNPIEVRKILNPSSITYSPCMSGLVAISPEGFATPCPLLRKFIVGDVTKESLKTIVKKQRLRKFWKLTKDKIETCKRCSFRYMCHDCRALEYQATGELFGVEFCPLLDAL</sequence>
<proteinExistence type="predicted"/>
<evidence type="ECO:0000259" key="1">
    <source>
        <dbReference type="Pfam" id="PF13186"/>
    </source>
</evidence>
<dbReference type="STRING" id="70601.gene:9377095"/>
<dbReference type="EMBL" id="BA000001">
    <property type="protein sequence ID" value="BAA29254.1"/>
    <property type="molecule type" value="Genomic_DNA"/>
</dbReference>
<dbReference type="NCBIfam" id="TIGR04085">
    <property type="entry name" value="rSAM_more_4Fe4S"/>
    <property type="match status" value="1"/>
</dbReference>
<dbReference type="Gene3D" id="3.20.20.70">
    <property type="entry name" value="Aldolase class I"/>
    <property type="match status" value="1"/>
</dbReference>
<dbReference type="Pfam" id="PF13186">
    <property type="entry name" value="SPASM"/>
    <property type="match status" value="1"/>
</dbReference>
<accession>O74084</accession>
<name>O74084_PYRHO</name>
<dbReference type="PANTHER" id="PTHR11228">
    <property type="entry name" value="RADICAL SAM DOMAIN PROTEIN"/>
    <property type="match status" value="1"/>
</dbReference>
<evidence type="ECO:0000313" key="2">
    <source>
        <dbReference type="EMBL" id="BAA29254.1"/>
    </source>
</evidence>
<dbReference type="InterPro" id="IPR050377">
    <property type="entry name" value="Radical_SAM_PqqE_MftC-like"/>
</dbReference>
<keyword evidence="3" id="KW-1185">Reference proteome</keyword>
<dbReference type="InterPro" id="IPR013785">
    <property type="entry name" value="Aldolase_TIM"/>
</dbReference>
<evidence type="ECO:0000313" key="3">
    <source>
        <dbReference type="Proteomes" id="UP000000752"/>
    </source>
</evidence>
<reference evidence="2 3" key="1">
    <citation type="journal article" date="1998" name="DNA Res.">
        <title>Complete sequence and gene organization of the genome of a hyper-thermophilic archaebacterium, Pyrococcus horikoshii OT3.</title>
        <authorList>
            <person name="Kawarabayasi Y."/>
            <person name="Sawada M."/>
            <person name="Horikawa H."/>
            <person name="Haikawa Y."/>
            <person name="Hino Y."/>
            <person name="Yamamoto S."/>
            <person name="Sekine M."/>
            <person name="Baba S."/>
            <person name="Kosugi H."/>
            <person name="Hosoyama A."/>
            <person name="Nagai Y."/>
            <person name="Sakai M."/>
            <person name="Ogura K."/>
            <person name="Otuka R."/>
            <person name="Nakazawa H."/>
            <person name="Takamiya M."/>
            <person name="Ohfuku Y."/>
            <person name="Funahashi T."/>
            <person name="Tanaka T."/>
            <person name="Kudoh Y."/>
            <person name="Yamazaki J."/>
            <person name="Kushida N."/>
            <person name="Oguchi A."/>
            <person name="Aoki K."/>
            <person name="Nakamura Y."/>
            <person name="Robb T.F."/>
            <person name="Horikoshi K."/>
            <person name="Masuchi Y."/>
            <person name="Shizuya H."/>
            <person name="Kikuchi H."/>
        </authorList>
    </citation>
    <scope>NUCLEOTIDE SEQUENCE [LARGE SCALE GENOMIC DNA]</scope>
    <source>
        <strain evidence="3">ATCC 700860 / DSM 12428 / JCM 9974 / NBRC 100139 / OT-3</strain>
    </source>
</reference>
<dbReference type="AlphaFoldDB" id="O74084"/>
<dbReference type="eggNOG" id="arCOG05729">
    <property type="taxonomic scope" value="Archaea"/>
</dbReference>
<feature type="domain" description="4Fe4S-binding SPASM" evidence="1">
    <location>
        <begin position="221"/>
        <end position="278"/>
    </location>
</feature>
<dbReference type="EnsemblBacteria" id="BAA29254">
    <property type="protein sequence ID" value="BAA29254"/>
    <property type="gene ID" value="BAA29254"/>
</dbReference>
<organism evidence="2 3">
    <name type="scientific">Pyrococcus horikoshii (strain ATCC 700860 / DSM 12428 / JCM 9974 / NBRC 100139 / OT-3)</name>
    <dbReference type="NCBI Taxonomy" id="70601"/>
    <lineage>
        <taxon>Archaea</taxon>
        <taxon>Methanobacteriati</taxon>
        <taxon>Methanobacteriota</taxon>
        <taxon>Thermococci</taxon>
        <taxon>Thermococcales</taxon>
        <taxon>Thermococcaceae</taxon>
        <taxon>Pyrococcus</taxon>
    </lineage>
</organism>
<dbReference type="CDD" id="cd21109">
    <property type="entry name" value="SPASM"/>
    <property type="match status" value="1"/>
</dbReference>
<dbReference type="PIR" id="G71240">
    <property type="entry name" value="G71240"/>
</dbReference>
<protein>
    <recommendedName>
        <fullName evidence="1">4Fe4S-binding SPASM domain-containing protein</fullName>
    </recommendedName>
</protein>
<dbReference type="InterPro" id="IPR058240">
    <property type="entry name" value="rSAM_sf"/>
</dbReference>
<dbReference type="InterPro" id="IPR023885">
    <property type="entry name" value="4Fe4S-binding_SPASM_dom"/>
</dbReference>
<dbReference type="PANTHER" id="PTHR11228:SF34">
    <property type="entry name" value="TUNGSTEN-CONTAINING ALDEHYDE FERREDOXIN OXIDOREDUCTASE COFACTOR MODIFYING PROTEIN"/>
    <property type="match status" value="1"/>
</dbReference>
<accession>O57924</accession>
<dbReference type="KEGG" id="pho:PH0185"/>